<dbReference type="Proteomes" id="UP000807716">
    <property type="component" value="Unassembled WGS sequence"/>
</dbReference>
<proteinExistence type="predicted"/>
<gene>
    <name evidence="1" type="ORF">DFQ27_000965</name>
</gene>
<name>A0A9P6U966_9FUNG</name>
<accession>A0A9P6U966</accession>
<organism evidence="1 2">
    <name type="scientific">Actinomortierella ambigua</name>
    <dbReference type="NCBI Taxonomy" id="1343610"/>
    <lineage>
        <taxon>Eukaryota</taxon>
        <taxon>Fungi</taxon>
        <taxon>Fungi incertae sedis</taxon>
        <taxon>Mucoromycota</taxon>
        <taxon>Mortierellomycotina</taxon>
        <taxon>Mortierellomycetes</taxon>
        <taxon>Mortierellales</taxon>
        <taxon>Mortierellaceae</taxon>
        <taxon>Actinomortierella</taxon>
    </lineage>
</organism>
<evidence type="ECO:0000313" key="1">
    <source>
        <dbReference type="EMBL" id="KAG0264868.1"/>
    </source>
</evidence>
<protein>
    <submittedName>
        <fullName evidence="1">Uncharacterized protein</fullName>
    </submittedName>
</protein>
<evidence type="ECO:0000313" key="2">
    <source>
        <dbReference type="Proteomes" id="UP000807716"/>
    </source>
</evidence>
<dbReference type="EMBL" id="JAAAJB010000129">
    <property type="protein sequence ID" value="KAG0264868.1"/>
    <property type="molecule type" value="Genomic_DNA"/>
</dbReference>
<dbReference type="AlphaFoldDB" id="A0A9P6U966"/>
<comment type="caution">
    <text evidence="1">The sequence shown here is derived from an EMBL/GenBank/DDBJ whole genome shotgun (WGS) entry which is preliminary data.</text>
</comment>
<keyword evidence="2" id="KW-1185">Reference proteome</keyword>
<sequence>MSLSDQLVGDVGIVGYRGGQTKIAVSHRNITTREFMKAHVEDNSELDGPNIPPFYFPAPHLNLRQVLGTSDLEKALATVCSHAVQENMEKEQKQQRHEAPQLQDFCPTGSYISMVITYPRRGRQLSSQFAPIPKPELEGLQCVSIGNRRYGFS</sequence>
<dbReference type="OrthoDB" id="2393824at2759"/>
<reference evidence="1" key="1">
    <citation type="journal article" date="2020" name="Fungal Divers.">
        <title>Resolving the Mortierellaceae phylogeny through synthesis of multi-gene phylogenetics and phylogenomics.</title>
        <authorList>
            <person name="Vandepol N."/>
            <person name="Liber J."/>
            <person name="Desiro A."/>
            <person name="Na H."/>
            <person name="Kennedy M."/>
            <person name="Barry K."/>
            <person name="Grigoriev I.V."/>
            <person name="Miller A.N."/>
            <person name="O'Donnell K."/>
            <person name="Stajich J.E."/>
            <person name="Bonito G."/>
        </authorList>
    </citation>
    <scope>NUCLEOTIDE SEQUENCE</scope>
    <source>
        <strain evidence="1">BC1065</strain>
    </source>
</reference>